<organism evidence="1 2">
    <name type="scientific">Scortum barcoo</name>
    <name type="common">barcoo grunter</name>
    <dbReference type="NCBI Taxonomy" id="214431"/>
    <lineage>
        <taxon>Eukaryota</taxon>
        <taxon>Metazoa</taxon>
        <taxon>Chordata</taxon>
        <taxon>Craniata</taxon>
        <taxon>Vertebrata</taxon>
        <taxon>Euteleostomi</taxon>
        <taxon>Actinopterygii</taxon>
        <taxon>Neopterygii</taxon>
        <taxon>Teleostei</taxon>
        <taxon>Neoteleostei</taxon>
        <taxon>Acanthomorphata</taxon>
        <taxon>Eupercaria</taxon>
        <taxon>Centrarchiformes</taxon>
        <taxon>Terapontoidei</taxon>
        <taxon>Terapontidae</taxon>
        <taxon>Scortum</taxon>
    </lineage>
</organism>
<gene>
    <name evidence="1" type="ORF">L3Q82_007858</name>
</gene>
<evidence type="ECO:0000313" key="1">
    <source>
        <dbReference type="EMBL" id="KAI3368127.1"/>
    </source>
</evidence>
<sequence length="1695" mass="189400">MERLLSMQHAVLTRLDGLSQDVRGMGRDLTCLREDGHGGRRGSGLEVCRELRGAVERASERMETQGRRLEGVEKLMEGTQQVISFIGEVVKSSRLVELLFNQPGNKANKKARDEKDRAKLSLKGLKAQKKRKPLDTSDVSLNEPVLQEQVEKLNRQNTEHSHGKGEADNQRGEDRGSGGRRQQPTELILDGPHTAAVLSEERKKATKRERRRRRRREMSLRNRRKREKQKISEEVGDVATCSKRRVTEEDQTKDDLKKSRVEDGKVENADGQVVEGNEPQASKSDGVKTEVGEGEESAVKEFTIDSSPPPLAPFDHRIVTPKPHQIANYYTINRDEVLGGGRFGQVHKCMENSSGLMLAAKIIKARSQKEKEVVRNEIQVMNQLNHANLIQLYAAFESRHDIILVMEYVEGGELFDRIIDENYNLTELDTVLFIRQICEGLQYMHKMYILHLDLKPENILCVSRATNKIKIIDFGLARRYKPREKLRVNFGTPEFLAPEVINYEFVSFPTDMWSLGVITYMLLSGLSPFLGDDDNETLNNILACQWNFEEEEFTDISDEAKDFITRLLVKSKSWRMSAAESLRHPWLSDQSLHYRLNQKQHRCVSCFADAEGSARCLRRQHADRPRRSVTGLRARTASRTEMAQCGSEPSSAVNGEPPRERRVAVITGITGQPPQPPPSAQLPKTGNGEGQENMTPASALNAVGTGEGLPVPVPISPTGFLGVPQPPAPLKPPSSSAPCPPPRLMPHQTWRGSAWGWHAGSDGSYLAEFLLAKGYEVHGILRRSSSFNTGRIEHLYQNPQTHTEGNMKLHYGDLTDSTCLVKIINQVKPTEIYNLGAQSHVKILQCEDLLLFYYVDSAKHFVNRRVNDERSRLCNSPLAGFTHSLIGVYIIPVQSALSGTLAAVCVSRWDKDSPGTKLAHSPLKIRILVVLAKWGCSIISVPTFSHASRLLNEQKTGQCRVGGMAVSGQNGSLSGPASVSKDGSSEPPWTSPLIESLFQMLGRVEALCRSVCHITAALKGDGWREVTGQTKSGSQAHNGERKNKDHYIGRIGVTGAPPWSQAWGWELAGERMVPTGPGRAQPEMATWARLPVGSPPAGSRALPLPENPSLPQASFKDWPLCNGPTRHADPCSDVPALTSLGVAKTRGTEGFSHRQWDREISFELAEYTANVDGVGTLRLLDAIKTCGLTNSVKFYQASTSELFGKVQEIPQKETTPFYPRSPYGAAKLYAYWIVVNFREAYNMFAVNGILFNHESPRRGSNFVTRKISRSVAKIHLGQLESFSLGNLDSKRDWGHANDFVESGVVVKQRLTLLRAPWLETLQVSCGNGRHSSSGESGTSFAVHLQFRKGGFLEAKQKPGVLRGTDVEEEEEEGGKDEGRRETDNTLTDRLRPTGYQEQARFFEYLDSGKHPQANCLKCWKFMAADAKAFGQQQQMKYCCLLTLIFARVKIKQARASYEVDHCHEARPAEHGQGETDNAEVFTLTYLTNSGPMLMKQSNPEGDRRREGQQKGKEKRKGGKSTVGLWERSVLLSHGICPMSPCLDVRTEAMWLMLQQEEPEDFVIATGEVHSVREFVEKAFRHVGKTIVWEGKDEKEVGRCQETGVVHVKVDPKYFRPTEVATEAVQVWYFLKEFPPTVRAEPPWAPQQSNLQPDPVLLPERNTETRLQCGATLDRKVCEYRGAFIKMVTNSGVGFY</sequence>
<name>A0ACB8WJJ3_9TELE</name>
<keyword evidence="2" id="KW-1185">Reference proteome</keyword>
<protein>
    <submittedName>
        <fullName evidence="1">Uncharacterized protein</fullName>
    </submittedName>
</protein>
<dbReference type="Proteomes" id="UP000831701">
    <property type="component" value="Chromosome 8"/>
</dbReference>
<comment type="caution">
    <text evidence="1">The sequence shown here is derived from an EMBL/GenBank/DDBJ whole genome shotgun (WGS) entry which is preliminary data.</text>
</comment>
<accession>A0ACB8WJJ3</accession>
<proteinExistence type="predicted"/>
<reference evidence="1" key="1">
    <citation type="submission" date="2022-04" db="EMBL/GenBank/DDBJ databases">
        <title>Jade perch genome.</title>
        <authorList>
            <person name="Chao B."/>
        </authorList>
    </citation>
    <scope>NUCLEOTIDE SEQUENCE</scope>
    <source>
        <strain evidence="1">CB-2022</strain>
    </source>
</reference>
<evidence type="ECO:0000313" key="2">
    <source>
        <dbReference type="Proteomes" id="UP000831701"/>
    </source>
</evidence>
<dbReference type="EMBL" id="CM041538">
    <property type="protein sequence ID" value="KAI3368127.1"/>
    <property type="molecule type" value="Genomic_DNA"/>
</dbReference>